<keyword evidence="1" id="KW-1133">Transmembrane helix</keyword>
<accession>A0A1H3HCL1</accession>
<keyword evidence="4" id="KW-1185">Reference proteome</keyword>
<dbReference type="STRING" id="576131.SAMN05444486_101353"/>
<dbReference type="InterPro" id="IPR028087">
    <property type="entry name" value="Tad_N"/>
</dbReference>
<dbReference type="Gene3D" id="3.40.50.410">
    <property type="entry name" value="von Willebrand factor, type A domain"/>
    <property type="match status" value="1"/>
</dbReference>
<dbReference type="GeneID" id="78123158"/>
<proteinExistence type="predicted"/>
<dbReference type="AlphaFoldDB" id="A0A1H3HCL1"/>
<keyword evidence="1" id="KW-0472">Membrane</keyword>
<dbReference type="RefSeq" id="WP_089887341.1">
    <property type="nucleotide sequence ID" value="NZ_CALJFH010000018.1"/>
</dbReference>
<sequence length="554" mass="61548">MEPTRVTSRPSNRVATRSKAHSLPPFLRRFAREEDGVIVAFSVYFMLIILFVGAVGVDVMRFESQRSKLQHTLDQAVLAAADLDQLSPPAQVVADYFEKAGLTNAELLTTVVDEGLNYREVTATAREVMPTQLSHMLGLAEMTAPAASAAEERVDSVEISMVLDVSGSMDGSRITRLRPAAISFVDTVLALSDAEDVSISIVPYATQVAAGQTLLNQFNRTDSHNYSHCLNFNASDFSTTTMTPASSGSRTYEQTQHFDVFTYSNDPQGLSDEPGSGSWWRHTPRYHTEPVCHVRASSQILPLSNNTTALHGQINALEAGGNTSMDIGVKWGSALLDPSLQPVVSNLVTSNEIDSAFNGRPLDYTDPNSIKVLVVMTDGQNTDQYMVRPEFRSGNSDVYYNASNGRYAVYRNSRYYYQTSSGARMIRNYDWTWSLNSSWVRLSYQDLFARASLAWIAYYFYGDLDWNYWNNWYHYPSTSVSGSTKDNRLQDACNAAKNNGIVIYTIGFEAPWQGANELEQCASTPSHFFDVQGLEIEEAFSAIAQSISQLKLIQ</sequence>
<dbReference type="Proteomes" id="UP000199026">
    <property type="component" value="Unassembled WGS sequence"/>
</dbReference>
<dbReference type="InterPro" id="IPR036465">
    <property type="entry name" value="vWFA_dom_sf"/>
</dbReference>
<dbReference type="EMBL" id="FNPR01000001">
    <property type="protein sequence ID" value="SDY13201.1"/>
    <property type="molecule type" value="Genomic_DNA"/>
</dbReference>
<keyword evidence="1" id="KW-0812">Transmembrane</keyword>
<reference evidence="3 4" key="1">
    <citation type="submission" date="2016-10" db="EMBL/GenBank/DDBJ databases">
        <authorList>
            <person name="de Groot N.N."/>
        </authorList>
    </citation>
    <scope>NUCLEOTIDE SEQUENCE [LARGE SCALE GENOMIC DNA]</scope>
    <source>
        <strain evidence="3 4">DSM 24677</strain>
    </source>
</reference>
<feature type="domain" description="Putative Flp pilus-assembly TadG-like N-terminal" evidence="2">
    <location>
        <begin position="36"/>
        <end position="81"/>
    </location>
</feature>
<evidence type="ECO:0000256" key="1">
    <source>
        <dbReference type="SAM" id="Phobius"/>
    </source>
</evidence>
<evidence type="ECO:0000313" key="4">
    <source>
        <dbReference type="Proteomes" id="UP000199026"/>
    </source>
</evidence>
<feature type="transmembrane region" description="Helical" evidence="1">
    <location>
        <begin position="37"/>
        <end position="60"/>
    </location>
</feature>
<evidence type="ECO:0000313" key="3">
    <source>
        <dbReference type="EMBL" id="SDY13201.1"/>
    </source>
</evidence>
<evidence type="ECO:0000259" key="2">
    <source>
        <dbReference type="Pfam" id="PF13400"/>
    </source>
</evidence>
<dbReference type="Pfam" id="PF13400">
    <property type="entry name" value="Tad"/>
    <property type="match status" value="1"/>
</dbReference>
<organism evidence="3 4">
    <name type="scientific">Lentibacter algarum</name>
    <dbReference type="NCBI Taxonomy" id="576131"/>
    <lineage>
        <taxon>Bacteria</taxon>
        <taxon>Pseudomonadati</taxon>
        <taxon>Pseudomonadota</taxon>
        <taxon>Alphaproteobacteria</taxon>
        <taxon>Rhodobacterales</taxon>
        <taxon>Roseobacteraceae</taxon>
        <taxon>Lentibacter</taxon>
    </lineage>
</organism>
<name>A0A1H3HCL1_9RHOB</name>
<gene>
    <name evidence="3" type="ORF">SAMN05444486_101353</name>
</gene>
<dbReference type="SUPFAM" id="SSF53300">
    <property type="entry name" value="vWA-like"/>
    <property type="match status" value="1"/>
</dbReference>
<protein>
    <submittedName>
        <fullName evidence="3">Flp pilus assembly protein TadG</fullName>
    </submittedName>
</protein>
<dbReference type="OrthoDB" id="7522752at2"/>